<keyword evidence="6 10" id="KW-0472">Membrane</keyword>
<evidence type="ECO:0000259" key="11">
    <source>
        <dbReference type="PROSITE" id="PS50262"/>
    </source>
</evidence>
<dbReference type="PANTHER" id="PTHR24241">
    <property type="entry name" value="NEUROPEPTIDE RECEPTOR-RELATED G-PROTEIN COUPLED RECEPTOR"/>
    <property type="match status" value="1"/>
</dbReference>
<evidence type="ECO:0000256" key="4">
    <source>
        <dbReference type="ARBA" id="ARBA00022989"/>
    </source>
</evidence>
<comment type="caution">
    <text evidence="10">Lacks conserved residue(s) required for the propagation of feature annotation.</text>
</comment>
<feature type="domain" description="G-protein coupled receptors family 1 profile" evidence="11">
    <location>
        <begin position="16"/>
        <end position="55"/>
    </location>
</feature>
<dbReference type="Gene3D" id="1.20.1070.10">
    <property type="entry name" value="Rhodopsin 7-helix transmembrane proteins"/>
    <property type="match status" value="1"/>
</dbReference>
<evidence type="ECO:0000256" key="10">
    <source>
        <dbReference type="RuleBase" id="RU046427"/>
    </source>
</evidence>
<feature type="transmembrane region" description="Helical" evidence="10">
    <location>
        <begin position="6"/>
        <end position="24"/>
    </location>
</feature>
<accession>A0A8C2JJJ4</accession>
<dbReference type="GO" id="GO:0045907">
    <property type="term" value="P:positive regulation of vasoconstriction"/>
    <property type="evidence" value="ECO:0007669"/>
    <property type="project" value="TreeGrafter"/>
</dbReference>
<dbReference type="PANTHER" id="PTHR24241:SF17">
    <property type="entry name" value="VASOPRESSIN V1A RECEPTOR"/>
    <property type="match status" value="1"/>
</dbReference>
<keyword evidence="2" id="KW-1003">Cell membrane</keyword>
<dbReference type="Ensembl" id="ENSCCRT00020104021.1">
    <property type="protein sequence ID" value="ENSCCRP00020095155.1"/>
    <property type="gene ID" value="ENSCCRG00020043688.1"/>
</dbReference>
<evidence type="ECO:0000313" key="12">
    <source>
        <dbReference type="Ensembl" id="ENSCCRP00020095155.1"/>
    </source>
</evidence>
<dbReference type="GO" id="GO:0032870">
    <property type="term" value="P:cellular response to hormone stimulus"/>
    <property type="evidence" value="ECO:0007669"/>
    <property type="project" value="TreeGrafter"/>
</dbReference>
<organism evidence="12 13">
    <name type="scientific">Cyprinus carpio</name>
    <name type="common">Common carp</name>
    <dbReference type="NCBI Taxonomy" id="7962"/>
    <lineage>
        <taxon>Eukaryota</taxon>
        <taxon>Metazoa</taxon>
        <taxon>Chordata</taxon>
        <taxon>Craniata</taxon>
        <taxon>Vertebrata</taxon>
        <taxon>Euteleostomi</taxon>
        <taxon>Actinopterygii</taxon>
        <taxon>Neopterygii</taxon>
        <taxon>Teleostei</taxon>
        <taxon>Ostariophysi</taxon>
        <taxon>Cypriniformes</taxon>
        <taxon>Cyprinidae</taxon>
        <taxon>Cyprininae</taxon>
        <taxon>Cyprinus</taxon>
    </lineage>
</organism>
<dbReference type="PRINTS" id="PR00237">
    <property type="entry name" value="GPCRRHODOPSN"/>
</dbReference>
<dbReference type="InterPro" id="IPR001817">
    <property type="entry name" value="Vasoprsn_rcpt"/>
</dbReference>
<evidence type="ECO:0000256" key="2">
    <source>
        <dbReference type="ARBA" id="ARBA00022475"/>
    </source>
</evidence>
<name>A0A8C2JJJ4_CYPCA</name>
<evidence type="ECO:0000256" key="8">
    <source>
        <dbReference type="ARBA" id="ARBA00023180"/>
    </source>
</evidence>
<evidence type="ECO:0000256" key="7">
    <source>
        <dbReference type="ARBA" id="ARBA00023170"/>
    </source>
</evidence>
<keyword evidence="8 10" id="KW-0325">Glycoprotein</keyword>
<dbReference type="PRINTS" id="PR00896">
    <property type="entry name" value="VASOPRESSINR"/>
</dbReference>
<keyword evidence="4 10" id="KW-1133">Transmembrane helix</keyword>
<evidence type="ECO:0000313" key="13">
    <source>
        <dbReference type="Proteomes" id="UP000694701"/>
    </source>
</evidence>
<evidence type="ECO:0000256" key="3">
    <source>
        <dbReference type="ARBA" id="ARBA00022692"/>
    </source>
</evidence>
<dbReference type="Proteomes" id="UP000694701">
    <property type="component" value="Unplaced"/>
</dbReference>
<dbReference type="InterPro" id="IPR000276">
    <property type="entry name" value="GPCR_Rhodpsn"/>
</dbReference>
<dbReference type="PROSITE" id="PS50262">
    <property type="entry name" value="G_PROTEIN_RECEP_F1_2"/>
    <property type="match status" value="1"/>
</dbReference>
<reference evidence="12" key="1">
    <citation type="submission" date="2025-08" db="UniProtKB">
        <authorList>
            <consortium name="Ensembl"/>
        </authorList>
    </citation>
    <scope>IDENTIFICATION</scope>
</reference>
<evidence type="ECO:0000256" key="1">
    <source>
        <dbReference type="ARBA" id="ARBA00004651"/>
    </source>
</evidence>
<dbReference type="GO" id="GO:0005000">
    <property type="term" value="F:vasopressin receptor activity"/>
    <property type="evidence" value="ECO:0007669"/>
    <property type="project" value="InterPro"/>
</dbReference>
<evidence type="ECO:0000256" key="9">
    <source>
        <dbReference type="ARBA" id="ARBA00023224"/>
    </source>
</evidence>
<keyword evidence="7 10" id="KW-0675">Receptor</keyword>
<keyword evidence="9 10" id="KW-0807">Transducer</keyword>
<comment type="subcellular location">
    <subcellularLocation>
        <location evidence="1 10">Cell membrane</location>
        <topology evidence="1 10">Multi-pass membrane protein</topology>
    </subcellularLocation>
</comment>
<dbReference type="InterPro" id="IPR017452">
    <property type="entry name" value="GPCR_Rhodpsn_7TM"/>
</dbReference>
<evidence type="ECO:0000256" key="5">
    <source>
        <dbReference type="ARBA" id="ARBA00023040"/>
    </source>
</evidence>
<dbReference type="GO" id="GO:0001992">
    <property type="term" value="P:regulation of systemic arterial blood pressure by vasopressin"/>
    <property type="evidence" value="ECO:0007669"/>
    <property type="project" value="TreeGrafter"/>
</dbReference>
<protein>
    <recommendedName>
        <fullName evidence="11">G-protein coupled receptors family 1 profile domain-containing protein</fullName>
    </recommendedName>
</protein>
<keyword evidence="3 10" id="KW-0812">Transmembrane</keyword>
<evidence type="ECO:0000256" key="6">
    <source>
        <dbReference type="ARBA" id="ARBA00023136"/>
    </source>
</evidence>
<comment type="similarity">
    <text evidence="10">Belongs to the G-protein coupled receptor 1 family. Vasopressin/oxytocin receptor subfamily.</text>
</comment>
<dbReference type="GO" id="GO:0005886">
    <property type="term" value="C:plasma membrane"/>
    <property type="evidence" value="ECO:0007669"/>
    <property type="project" value="UniProtKB-SubCell"/>
</dbReference>
<dbReference type="AlphaFoldDB" id="A0A8C2JJJ4"/>
<keyword evidence="5 10" id="KW-0297">G-protein coupled receptor</keyword>
<dbReference type="GO" id="GO:0042277">
    <property type="term" value="F:peptide binding"/>
    <property type="evidence" value="ECO:0007669"/>
    <property type="project" value="TreeGrafter"/>
</dbReference>
<sequence>MEITVLSVTFLVAVIGNLCVLLAMHNTKKKSSRMHLFIKHLSLADLVVAFFQVLPQLCWEITFRFYGPDFLSCCSAPLNTSSSL</sequence>
<proteinExistence type="inferred from homology"/>
<dbReference type="SUPFAM" id="SSF81321">
    <property type="entry name" value="Family A G protein-coupled receptor-like"/>
    <property type="match status" value="1"/>
</dbReference>